<proteinExistence type="predicted"/>
<protein>
    <submittedName>
        <fullName evidence="1">Uncharacterized protein</fullName>
    </submittedName>
</protein>
<dbReference type="AlphaFoldDB" id="A0A1I5AZM2"/>
<reference evidence="2" key="1">
    <citation type="submission" date="2016-10" db="EMBL/GenBank/DDBJ databases">
        <authorList>
            <person name="Varghese N."/>
            <person name="Submissions S."/>
        </authorList>
    </citation>
    <scope>NUCLEOTIDE SEQUENCE [LARGE SCALE GENOMIC DNA]</scope>
    <source>
        <strain evidence="2">DSM 15282</strain>
    </source>
</reference>
<evidence type="ECO:0000313" key="1">
    <source>
        <dbReference type="EMBL" id="SFN67897.1"/>
    </source>
</evidence>
<dbReference type="Proteomes" id="UP000199564">
    <property type="component" value="Unassembled WGS sequence"/>
</dbReference>
<accession>A0A1I5AZM2</accession>
<sequence length="48" mass="5801">MESRSQFPFGVVVLKGRRILNKGGKGDFRRIYAYMFTKTRRKFSREER</sequence>
<dbReference type="STRING" id="226506.SAMN04488519_101333"/>
<keyword evidence="2" id="KW-1185">Reference proteome</keyword>
<organism evidence="1 2">
    <name type="scientific">Algoriphagus ornithinivorans</name>
    <dbReference type="NCBI Taxonomy" id="226506"/>
    <lineage>
        <taxon>Bacteria</taxon>
        <taxon>Pseudomonadati</taxon>
        <taxon>Bacteroidota</taxon>
        <taxon>Cytophagia</taxon>
        <taxon>Cytophagales</taxon>
        <taxon>Cyclobacteriaceae</taxon>
        <taxon>Algoriphagus</taxon>
    </lineage>
</organism>
<name>A0A1I5AZM2_9BACT</name>
<evidence type="ECO:0000313" key="2">
    <source>
        <dbReference type="Proteomes" id="UP000199564"/>
    </source>
</evidence>
<gene>
    <name evidence="1" type="ORF">SAMN04488519_101333</name>
</gene>
<dbReference type="EMBL" id="FOVW01000001">
    <property type="protein sequence ID" value="SFN67897.1"/>
    <property type="molecule type" value="Genomic_DNA"/>
</dbReference>